<protein>
    <recommendedName>
        <fullName evidence="2">SLH domain-containing protein</fullName>
    </recommendedName>
</protein>
<dbReference type="AlphaFoldDB" id="A0A2M9Q8U3"/>
<dbReference type="Proteomes" id="UP000232101">
    <property type="component" value="Unassembled WGS sequence"/>
</dbReference>
<dbReference type="Pfam" id="PF00395">
    <property type="entry name" value="SLH"/>
    <property type="match status" value="1"/>
</dbReference>
<evidence type="ECO:0000313" key="4">
    <source>
        <dbReference type="Proteomes" id="UP000232101"/>
    </source>
</evidence>
<feature type="domain" description="SLH" evidence="2">
    <location>
        <begin position="1"/>
        <end position="50"/>
    </location>
</feature>
<name>A0A2M9Q8U3_9BACI</name>
<comment type="caution">
    <text evidence="3">The sequence shown here is derived from an EMBL/GenBank/DDBJ whole genome shotgun (WGS) entry which is preliminary data.</text>
</comment>
<keyword evidence="1" id="KW-0732">Signal</keyword>
<proteinExistence type="predicted"/>
<evidence type="ECO:0000313" key="3">
    <source>
        <dbReference type="EMBL" id="PJO44497.1"/>
    </source>
</evidence>
<evidence type="ECO:0000259" key="2">
    <source>
        <dbReference type="PROSITE" id="PS51272"/>
    </source>
</evidence>
<evidence type="ECO:0000256" key="1">
    <source>
        <dbReference type="ARBA" id="ARBA00022729"/>
    </source>
</evidence>
<sequence>MKYAPHWASGYFAALAERNVALGDENHNFRPNKNLTRTQFTAFMYRALGL</sequence>
<reference evidence="3 4" key="1">
    <citation type="submission" date="2017-11" db="EMBL/GenBank/DDBJ databases">
        <title>Bacterial isolate from king chilli rhizosphere.</title>
        <authorList>
            <person name="Takhelmayum P."/>
            <person name="Sarangthem I."/>
        </authorList>
    </citation>
    <scope>NUCLEOTIDE SEQUENCE [LARGE SCALE GENOMIC DNA]</scope>
    <source>
        <strain evidence="4">t26</strain>
    </source>
</reference>
<dbReference type="EMBL" id="PHQY01000335">
    <property type="protein sequence ID" value="PJO44497.1"/>
    <property type="molecule type" value="Genomic_DNA"/>
</dbReference>
<accession>A0A2M9Q8U3</accession>
<dbReference type="RefSeq" id="WP_100542600.1">
    <property type="nucleotide sequence ID" value="NZ_PHQY01000335.1"/>
</dbReference>
<dbReference type="PROSITE" id="PS51272">
    <property type="entry name" value="SLH"/>
    <property type="match status" value="1"/>
</dbReference>
<gene>
    <name evidence="3" type="ORF">CWD94_06460</name>
</gene>
<organism evidence="3 4">
    <name type="scientific">Lysinibacillus xylanilyticus</name>
    <dbReference type="NCBI Taxonomy" id="582475"/>
    <lineage>
        <taxon>Bacteria</taxon>
        <taxon>Bacillati</taxon>
        <taxon>Bacillota</taxon>
        <taxon>Bacilli</taxon>
        <taxon>Bacillales</taxon>
        <taxon>Bacillaceae</taxon>
        <taxon>Lysinibacillus</taxon>
    </lineage>
</organism>
<dbReference type="InterPro" id="IPR001119">
    <property type="entry name" value="SLH_dom"/>
</dbReference>